<evidence type="ECO:0000256" key="2">
    <source>
        <dbReference type="SAM" id="MobiDB-lite"/>
    </source>
</evidence>
<feature type="region of interest" description="Disordered" evidence="2">
    <location>
        <begin position="299"/>
        <end position="417"/>
    </location>
</feature>
<keyword evidence="5" id="KW-1185">Reference proteome</keyword>
<dbReference type="GO" id="GO:0000381">
    <property type="term" value="P:regulation of alternative mRNA splicing, via spliceosome"/>
    <property type="evidence" value="ECO:0007669"/>
    <property type="project" value="TreeGrafter"/>
</dbReference>
<feature type="region of interest" description="Disordered" evidence="2">
    <location>
        <begin position="98"/>
        <end position="157"/>
    </location>
</feature>
<proteinExistence type="predicted"/>
<dbReference type="PROSITE" id="PS50882">
    <property type="entry name" value="YTH"/>
    <property type="match status" value="1"/>
</dbReference>
<dbReference type="AlphaFoldDB" id="A0A9Q9AVT9"/>
<dbReference type="PANTHER" id="PTHR12357">
    <property type="entry name" value="YTH YT521-B HOMOLOGY DOMAIN-CONTAINING"/>
    <property type="match status" value="1"/>
</dbReference>
<evidence type="ECO:0000256" key="1">
    <source>
        <dbReference type="SAM" id="Coils"/>
    </source>
</evidence>
<protein>
    <submittedName>
        <fullName evidence="4">YTH domain containing protein</fullName>
    </submittedName>
</protein>
<feature type="domain" description="YTH" evidence="3">
    <location>
        <begin position="463"/>
        <end position="603"/>
    </location>
</feature>
<evidence type="ECO:0000313" key="4">
    <source>
        <dbReference type="EMBL" id="USW52746.1"/>
    </source>
</evidence>
<feature type="compositionally biased region" description="Basic and acidic residues" evidence="2">
    <location>
        <begin position="333"/>
        <end position="354"/>
    </location>
</feature>
<name>A0A9Q9AVT9_9PEZI</name>
<organism evidence="4 5">
    <name type="scientific">Septoria linicola</name>
    <dbReference type="NCBI Taxonomy" id="215465"/>
    <lineage>
        <taxon>Eukaryota</taxon>
        <taxon>Fungi</taxon>
        <taxon>Dikarya</taxon>
        <taxon>Ascomycota</taxon>
        <taxon>Pezizomycotina</taxon>
        <taxon>Dothideomycetes</taxon>
        <taxon>Dothideomycetidae</taxon>
        <taxon>Mycosphaerellales</taxon>
        <taxon>Mycosphaerellaceae</taxon>
        <taxon>Septoria</taxon>
    </lineage>
</organism>
<dbReference type="GO" id="GO:0005654">
    <property type="term" value="C:nucleoplasm"/>
    <property type="evidence" value="ECO:0007669"/>
    <property type="project" value="TreeGrafter"/>
</dbReference>
<evidence type="ECO:0000259" key="3">
    <source>
        <dbReference type="PROSITE" id="PS50882"/>
    </source>
</evidence>
<feature type="compositionally biased region" description="Basic and acidic residues" evidence="2">
    <location>
        <begin position="202"/>
        <end position="218"/>
    </location>
</feature>
<dbReference type="InterPro" id="IPR045168">
    <property type="entry name" value="YTH_prot"/>
</dbReference>
<sequence>MEDFSIDWSNPMAMFTNGGAPQMNGEEMQEENGHDFYDEHNDNSNSSSRLDGQTAAGAVQHKPQTATAATTSIPIVQQTDSAKRLENQRRAEILRAKLLASRQNTPAKAATPAKTAPPVDTPTKAPAKATPPPTQPPQQNGDMHIKRQESAAELDVEALLTASKAQADAEIAAAKEREVPASSPVYKSAPVVTNGMQRRHAKDKDLITGEPVRRHEQQSTESTPPAKLSTNLADSYYTDLAAWLELTGYHDIDYRNSKLRTYKERRALEEEAARIAEKLEKLRQAEQAEMHQMRMSTPAVKMPDMAPPPLPQSIDPLPQLNGTKRGRSPETTSVEKRQREDNGFRIRGVKESPDGRPMSYRRGRSPSPGYDRRMPYSDTHRRSSVDERVPPGGRSRDPSLERRAQYYRRDEDFPHYDHYTPREAVSRERYPLTNGPRSGRPGGREIAPNYRPSAGLELKKGGVRYFMIKSWNMENVHEAQRTNIWATQEKNEEMLTHAVKTVRHVILLFSVNKSMAFQGYALMTSAPDSKIQKPSFTSKLNRATSPAFTLRWLAKTPIHFKLVGHIKNTLNYDEEKGEPHAVLVGKDGQEIDADAGMGVVWVLDDAEMESRSGGGKR</sequence>
<dbReference type="Gene3D" id="3.10.590.10">
    <property type="entry name" value="ph1033 like domains"/>
    <property type="match status" value="1"/>
</dbReference>
<feature type="compositionally biased region" description="Basic and acidic residues" evidence="2">
    <location>
        <begin position="370"/>
        <end position="417"/>
    </location>
</feature>
<dbReference type="PANTHER" id="PTHR12357:SF3">
    <property type="entry name" value="YTH DOMAIN-CONTAINING PROTEIN 1"/>
    <property type="match status" value="1"/>
</dbReference>
<feature type="compositionally biased region" description="Polar residues" evidence="2">
    <location>
        <begin position="62"/>
        <end position="74"/>
    </location>
</feature>
<feature type="compositionally biased region" description="Polar residues" evidence="2">
    <location>
        <begin position="219"/>
        <end position="228"/>
    </location>
</feature>
<dbReference type="GO" id="GO:0003729">
    <property type="term" value="F:mRNA binding"/>
    <property type="evidence" value="ECO:0007669"/>
    <property type="project" value="TreeGrafter"/>
</dbReference>
<feature type="coiled-coil region" evidence="1">
    <location>
        <begin position="265"/>
        <end position="296"/>
    </location>
</feature>
<feature type="region of interest" description="Disordered" evidence="2">
    <location>
        <begin position="169"/>
        <end position="228"/>
    </location>
</feature>
<reference evidence="4" key="1">
    <citation type="submission" date="2022-06" db="EMBL/GenBank/DDBJ databases">
        <title>Complete genome sequences of two strains of the flax pathogen Septoria linicola.</title>
        <authorList>
            <person name="Lapalu N."/>
            <person name="Simon A."/>
            <person name="Demenou B."/>
            <person name="Paumier D."/>
            <person name="Guillot M.-P."/>
            <person name="Gout L."/>
            <person name="Valade R."/>
        </authorList>
    </citation>
    <scope>NUCLEOTIDE SEQUENCE</scope>
    <source>
        <strain evidence="4">SE15195</strain>
    </source>
</reference>
<dbReference type="Proteomes" id="UP001056384">
    <property type="component" value="Chromosome 4"/>
</dbReference>
<evidence type="ECO:0000313" key="5">
    <source>
        <dbReference type="Proteomes" id="UP001056384"/>
    </source>
</evidence>
<keyword evidence="1" id="KW-0175">Coiled coil</keyword>
<feature type="region of interest" description="Disordered" evidence="2">
    <location>
        <begin position="1"/>
        <end position="74"/>
    </location>
</feature>
<dbReference type="CDD" id="cd21134">
    <property type="entry name" value="YTH"/>
    <property type="match status" value="1"/>
</dbReference>
<dbReference type="GO" id="GO:0000398">
    <property type="term" value="P:mRNA splicing, via spliceosome"/>
    <property type="evidence" value="ECO:0007669"/>
    <property type="project" value="TreeGrafter"/>
</dbReference>
<accession>A0A9Q9AVT9</accession>
<gene>
    <name evidence="4" type="ORF">Slin15195_G060650</name>
</gene>
<dbReference type="InterPro" id="IPR007275">
    <property type="entry name" value="YTH_domain"/>
</dbReference>
<dbReference type="GO" id="GO:1990247">
    <property type="term" value="F:N6-methyladenosine-containing RNA reader activity"/>
    <property type="evidence" value="ECO:0007669"/>
    <property type="project" value="TreeGrafter"/>
</dbReference>
<dbReference type="Pfam" id="PF04146">
    <property type="entry name" value="YTH"/>
    <property type="match status" value="1"/>
</dbReference>
<feature type="compositionally biased region" description="Basic and acidic residues" evidence="2">
    <location>
        <begin position="31"/>
        <end position="42"/>
    </location>
</feature>
<dbReference type="EMBL" id="CP099421">
    <property type="protein sequence ID" value="USW52746.1"/>
    <property type="molecule type" value="Genomic_DNA"/>
</dbReference>
<feature type="compositionally biased region" description="Low complexity" evidence="2">
    <location>
        <begin position="105"/>
        <end position="128"/>
    </location>
</feature>